<accession>A0A346NI04</accession>
<evidence type="ECO:0000313" key="3">
    <source>
        <dbReference type="Proteomes" id="UP000262073"/>
    </source>
</evidence>
<dbReference type="EMBL" id="CP031769">
    <property type="protein sequence ID" value="AXR05161.1"/>
    <property type="molecule type" value="Genomic_DNA"/>
</dbReference>
<keyword evidence="3" id="KW-1185">Reference proteome</keyword>
<dbReference type="InterPro" id="IPR025433">
    <property type="entry name" value="DUF4168"/>
</dbReference>
<protein>
    <submittedName>
        <fullName evidence="2">DUF4168 domain-containing protein</fullName>
    </submittedName>
</protein>
<reference evidence="2 3" key="1">
    <citation type="submission" date="2018-08" db="EMBL/GenBank/DDBJ databases">
        <title>Salinimonas sediminis sp. nov., a piezophilic bacterium isolated from a deep-sea sediment sample from the New Britain Trench.</title>
        <authorList>
            <person name="Cao J."/>
        </authorList>
    </citation>
    <scope>NUCLEOTIDE SEQUENCE [LARGE SCALE GENOMIC DNA]</scope>
    <source>
        <strain evidence="2 3">N102</strain>
    </source>
</reference>
<dbReference type="AlphaFoldDB" id="A0A346NI04"/>
<dbReference type="OrthoDB" id="5772815at2"/>
<gene>
    <name evidence="2" type="ORF">D0Y50_01505</name>
</gene>
<sequence length="166" mass="18929">MIYIVYTKLVWNWLLYCGTPFYTRAIQKLTWSQRMNKFIKTIAAGAVIASVSSFAVNAQEESTQPAQQEAQQQAANFDDTTLLKFTMAMEAVSDVANKFDSQFKNVESPEKAQEIQKKAQTEMVEQIEKTGLSVETYTTIAQQVQTDQKLRERVLTIARENQQENS</sequence>
<organism evidence="2 3">
    <name type="scientific">Salinimonas sediminis</name>
    <dbReference type="NCBI Taxonomy" id="2303538"/>
    <lineage>
        <taxon>Bacteria</taxon>
        <taxon>Pseudomonadati</taxon>
        <taxon>Pseudomonadota</taxon>
        <taxon>Gammaproteobacteria</taxon>
        <taxon>Alteromonadales</taxon>
        <taxon>Alteromonadaceae</taxon>
        <taxon>Alteromonas/Salinimonas group</taxon>
        <taxon>Salinimonas</taxon>
    </lineage>
</organism>
<name>A0A346NI04_9ALTE</name>
<proteinExistence type="predicted"/>
<dbReference type="Pfam" id="PF13767">
    <property type="entry name" value="DUF4168"/>
    <property type="match status" value="1"/>
</dbReference>
<evidence type="ECO:0000313" key="2">
    <source>
        <dbReference type="EMBL" id="AXR05161.1"/>
    </source>
</evidence>
<feature type="domain" description="DUF4168" evidence="1">
    <location>
        <begin position="77"/>
        <end position="154"/>
    </location>
</feature>
<evidence type="ECO:0000259" key="1">
    <source>
        <dbReference type="Pfam" id="PF13767"/>
    </source>
</evidence>
<dbReference type="KEGG" id="salm:D0Y50_01505"/>
<dbReference type="Proteomes" id="UP000262073">
    <property type="component" value="Chromosome"/>
</dbReference>